<dbReference type="InterPro" id="IPR021730">
    <property type="entry name" value="YdbH"/>
</dbReference>
<dbReference type="EMBL" id="JAROCY010000007">
    <property type="protein sequence ID" value="MDF8333429.1"/>
    <property type="molecule type" value="Genomic_DNA"/>
</dbReference>
<sequence>MANGTDLAQGSQSHAPVEPDDGETMPASRRSRRRALIAGGSVFALVLGGAWALRERIAGHFIDQQLTALDVPATYRIESIGPGVQVLRDIVVGDPRRPDLTVERAEVYLGYGLGTPFIHEVRVHKPRLYGTYLNGKLSFGRLDEVLFAPGDGKPVRLPDLSLVLDDARGLVDSDHGRLAFKAEGRGNLRNGFAGSLAALMPEVRFGDCRTGRATLFGKVSIAKERPRLTGPMRLDRLACGSSVALQDATLDLDLTGDKDLKGAIARGKLRSGAFVAGSAGAESLALDTALALRDGALSGRVAANAGGVRSGGASIGLLGLDGLLRVRDSFSTVEFRGTVDGQGLRRGPAFDRALQSAQASAQGTLLAPMAAQVRTALAREERGSSLGGDVTVRRNTEGWSVVVPSMTLRGGSGAALATLSRVQLTGDGRRTPRLAGSFATGGAGLPRITGQMERAGNRRGGGAQFRLAMAPYRAGNGELAVPDMVVAQVADGSLGFSGTARLSGAIPGGSVQNLNLPVQGALSGTGALALYRRCITPRFDRLVMGQMALDGRSVTLCPVAGQPMVRSDARGLRIAAGAANLLLSGKLGETPMRLDSGAVGFAWPGTLTARGVNVVLGPEDTAARFRLNDLVARLGKDFSGTFGGVEARLAAVPLDVTNASGEWRYTDGALVLSNASYDLTDRTPVPRFEKLLGRNATLTLADSRIVAETPLIAPKTGQEVARATIRHDLGNGTGHADLAVPGLLFADIKGDTGLQPADLTRLALGVVANVAGTVKGTGRIDWNERGVTSTGTFGTDRMDLAAAFGPVKGLAGTLRFTDLLGMETAPHQQLSVASVNPGIEVTDGKLDVQMLAGQVLRLNSAQWPFLGGTIALEPTELHLGIAEARQYTLTIVGLDAARFLERMDLSNLSATGIFDGQLPLVFDANGGRIEGGNLVSRPPGGNVSYVGALTYKDLSAMANFAFDALKSMDYQTMTIAMRGDLEGEIVTNVKFGGVKQGAGTKKNFVTRQIANLPIQFNVNIRAPFYALIGTAKSMYDPSTVKDPRELGLVDAQGRALRRQNASFTPPAMPIQTPVSRTLP</sequence>
<comment type="caution">
    <text evidence="3">The sequence shown here is derived from an EMBL/GenBank/DDBJ whole genome shotgun (WGS) entry which is preliminary data.</text>
</comment>
<dbReference type="Pfam" id="PF11739">
    <property type="entry name" value="YdbH-like"/>
    <property type="match status" value="1"/>
</dbReference>
<organism evidence="3 4">
    <name type="scientific">Novosphingobium cyanobacteriorum</name>
    <dbReference type="NCBI Taxonomy" id="3024215"/>
    <lineage>
        <taxon>Bacteria</taxon>
        <taxon>Pseudomonadati</taxon>
        <taxon>Pseudomonadota</taxon>
        <taxon>Alphaproteobacteria</taxon>
        <taxon>Sphingomonadales</taxon>
        <taxon>Sphingomonadaceae</taxon>
        <taxon>Novosphingobium</taxon>
    </lineage>
</organism>
<dbReference type="Proteomes" id="UP001222770">
    <property type="component" value="Unassembled WGS sequence"/>
</dbReference>
<keyword evidence="2" id="KW-0472">Membrane</keyword>
<feature type="region of interest" description="Disordered" evidence="1">
    <location>
        <begin position="1"/>
        <end position="29"/>
    </location>
</feature>
<evidence type="ECO:0000256" key="2">
    <source>
        <dbReference type="SAM" id="Phobius"/>
    </source>
</evidence>
<keyword evidence="2" id="KW-1133">Transmembrane helix</keyword>
<dbReference type="RefSeq" id="WP_277277125.1">
    <property type="nucleotide sequence ID" value="NZ_JAROCY010000007.1"/>
</dbReference>
<keyword evidence="2" id="KW-0812">Transmembrane</keyword>
<accession>A0ABT6CHM0</accession>
<protein>
    <submittedName>
        <fullName evidence="3">YdbH domain-containing protein</fullName>
    </submittedName>
</protein>
<evidence type="ECO:0000313" key="4">
    <source>
        <dbReference type="Proteomes" id="UP001222770"/>
    </source>
</evidence>
<name>A0ABT6CHM0_9SPHN</name>
<evidence type="ECO:0000256" key="1">
    <source>
        <dbReference type="SAM" id="MobiDB-lite"/>
    </source>
</evidence>
<feature type="transmembrane region" description="Helical" evidence="2">
    <location>
        <begin position="35"/>
        <end position="53"/>
    </location>
</feature>
<proteinExistence type="predicted"/>
<keyword evidence="4" id="KW-1185">Reference proteome</keyword>
<evidence type="ECO:0000313" key="3">
    <source>
        <dbReference type="EMBL" id="MDF8333429.1"/>
    </source>
</evidence>
<gene>
    <name evidence="3" type="ORF">POM99_09470</name>
</gene>
<feature type="compositionally biased region" description="Polar residues" evidence="1">
    <location>
        <begin position="1"/>
        <end position="14"/>
    </location>
</feature>
<reference evidence="3 4" key="1">
    <citation type="submission" date="2023-03" db="EMBL/GenBank/DDBJ databases">
        <title>Novosphingobium cyanobacteriorum sp. nov., isolated from a eutrophic reservoir during the Microcystis bloom period.</title>
        <authorList>
            <person name="Kang M."/>
            <person name="Le V."/>
            <person name="Ko S.-R."/>
            <person name="Lee S.-A."/>
            <person name="Ahn C.-Y."/>
        </authorList>
    </citation>
    <scope>NUCLEOTIDE SEQUENCE [LARGE SCALE GENOMIC DNA]</scope>
    <source>
        <strain evidence="3 4">HBC54</strain>
    </source>
</reference>